<keyword evidence="2" id="KW-0808">Transferase</keyword>
<evidence type="ECO:0000313" key="2">
    <source>
        <dbReference type="EMBL" id="KAA6439102.1"/>
    </source>
</evidence>
<dbReference type="EMBL" id="VBSN01000038">
    <property type="protein sequence ID" value="KAA6439102.1"/>
    <property type="molecule type" value="Genomic_DNA"/>
</dbReference>
<dbReference type="PANTHER" id="PTHR22916">
    <property type="entry name" value="GLYCOSYLTRANSFERASE"/>
    <property type="match status" value="1"/>
</dbReference>
<dbReference type="OrthoDB" id="9802649at2"/>
<dbReference type="Pfam" id="PF00535">
    <property type="entry name" value="Glycos_transf_2"/>
    <property type="match status" value="1"/>
</dbReference>
<dbReference type="Gene3D" id="3.90.550.10">
    <property type="entry name" value="Spore Coat Polysaccharide Biosynthesis Protein SpsA, Chain A"/>
    <property type="match status" value="1"/>
</dbReference>
<protein>
    <submittedName>
        <fullName evidence="2">Glycosyltransferase family 2 protein</fullName>
    </submittedName>
</protein>
<dbReference type="InterPro" id="IPR001173">
    <property type="entry name" value="Glyco_trans_2-like"/>
</dbReference>
<dbReference type="SUPFAM" id="SSF53448">
    <property type="entry name" value="Nucleotide-diphospho-sugar transferases"/>
    <property type="match status" value="1"/>
</dbReference>
<name>A0A5M8QYM5_9BACT</name>
<accession>A0A5M8QYM5</accession>
<gene>
    <name evidence="2" type="ORF">FEM33_12515</name>
</gene>
<dbReference type="GO" id="GO:0016758">
    <property type="term" value="F:hexosyltransferase activity"/>
    <property type="evidence" value="ECO:0007669"/>
    <property type="project" value="UniProtKB-ARBA"/>
</dbReference>
<reference evidence="2 3" key="1">
    <citation type="submission" date="2019-05" db="EMBL/GenBank/DDBJ databases">
        <authorList>
            <person name="Qu J.-H."/>
        </authorList>
    </citation>
    <scope>NUCLEOTIDE SEQUENCE [LARGE SCALE GENOMIC DNA]</scope>
    <source>
        <strain evidence="2 3">NS28</strain>
    </source>
</reference>
<dbReference type="AlphaFoldDB" id="A0A5M8QYM5"/>
<evidence type="ECO:0000259" key="1">
    <source>
        <dbReference type="Pfam" id="PF00535"/>
    </source>
</evidence>
<dbReference type="RefSeq" id="WP_139012358.1">
    <property type="nucleotide sequence ID" value="NZ_VBSN01000038.1"/>
</dbReference>
<feature type="domain" description="Glycosyltransferase 2-like" evidence="1">
    <location>
        <begin position="8"/>
        <end position="167"/>
    </location>
</feature>
<dbReference type="Proteomes" id="UP000323994">
    <property type="component" value="Unassembled WGS sequence"/>
</dbReference>
<dbReference type="PANTHER" id="PTHR22916:SF3">
    <property type="entry name" value="UDP-GLCNAC:BETAGAL BETA-1,3-N-ACETYLGLUCOSAMINYLTRANSFERASE-LIKE PROTEIN 1"/>
    <property type="match status" value="1"/>
</dbReference>
<sequence>MENPPLVSIALCTYNGAAFLKEQLDSILKQQFENWEIVAVDDCSGDETWEILNGYASKDLRFRLYRNDQNLGYNKNFEKALQLCRGKYIAICDQDDIWHRDKLQIQLDAIQENELIYHDSEFIDHAGNSMQTKISDKFNFYRGNRPEAFLYLNCVSGHSIFMRQSVLQKALPFPRDFHYDQWLALVATKNGSVDFVDQCLVQYRQHQKNNTDMLALHATARSANQKIAELERESKWLKLCSEKFGDEPQKLTLKLYQQSLIRNASFVYVPYAITIWRNRKILLALLKKSEVSKFFFTIRKIWGPKAKMVLS</sequence>
<dbReference type="InterPro" id="IPR029044">
    <property type="entry name" value="Nucleotide-diphossugar_trans"/>
</dbReference>
<proteinExistence type="predicted"/>
<comment type="caution">
    <text evidence="2">The sequence shown here is derived from an EMBL/GenBank/DDBJ whole genome shotgun (WGS) entry which is preliminary data.</text>
</comment>
<keyword evidence="3" id="KW-1185">Reference proteome</keyword>
<dbReference type="CDD" id="cd04196">
    <property type="entry name" value="GT_2_like_d"/>
    <property type="match status" value="1"/>
</dbReference>
<organism evidence="2 3">
    <name type="scientific">Dyadobacter flavalbus</name>
    <dbReference type="NCBI Taxonomy" id="2579942"/>
    <lineage>
        <taxon>Bacteria</taxon>
        <taxon>Pseudomonadati</taxon>
        <taxon>Bacteroidota</taxon>
        <taxon>Cytophagia</taxon>
        <taxon>Cytophagales</taxon>
        <taxon>Spirosomataceae</taxon>
        <taxon>Dyadobacter</taxon>
    </lineage>
</organism>
<evidence type="ECO:0000313" key="3">
    <source>
        <dbReference type="Proteomes" id="UP000323994"/>
    </source>
</evidence>